<dbReference type="PATRIC" id="fig|582680.7.peg.3359"/>
<dbReference type="AlphaFoldDB" id="A0A0F0KHU4"/>
<reference evidence="1 2" key="1">
    <citation type="submission" date="2015-02" db="EMBL/GenBank/DDBJ databases">
        <title>Draft genome sequences of ten Microbacterium spp. with emphasis on heavy metal contaminated environments.</title>
        <authorList>
            <person name="Corretto E."/>
        </authorList>
    </citation>
    <scope>NUCLEOTIDE SEQUENCE [LARGE SCALE GENOMIC DNA]</scope>
    <source>
        <strain evidence="1 2">DSM 23848</strain>
    </source>
</reference>
<organism evidence="1 2">
    <name type="scientific">Microbacterium azadirachtae</name>
    <dbReference type="NCBI Taxonomy" id="582680"/>
    <lineage>
        <taxon>Bacteria</taxon>
        <taxon>Bacillati</taxon>
        <taxon>Actinomycetota</taxon>
        <taxon>Actinomycetes</taxon>
        <taxon>Micrococcales</taxon>
        <taxon>Microbacteriaceae</taxon>
        <taxon>Microbacterium</taxon>
    </lineage>
</organism>
<protein>
    <submittedName>
        <fullName evidence="1">Uncharacterized protein</fullName>
    </submittedName>
</protein>
<evidence type="ECO:0000313" key="2">
    <source>
        <dbReference type="Proteomes" id="UP000033448"/>
    </source>
</evidence>
<keyword evidence="2" id="KW-1185">Reference proteome</keyword>
<accession>A0A0F0KHU4</accession>
<dbReference type="Proteomes" id="UP000033448">
    <property type="component" value="Unassembled WGS sequence"/>
</dbReference>
<gene>
    <name evidence="1" type="ORF">RL72_03303</name>
</gene>
<evidence type="ECO:0000313" key="1">
    <source>
        <dbReference type="EMBL" id="KJL18831.1"/>
    </source>
</evidence>
<dbReference type="EMBL" id="JYIT01000085">
    <property type="protein sequence ID" value="KJL18831.1"/>
    <property type="molecule type" value="Genomic_DNA"/>
</dbReference>
<sequence length="86" mass="8810">MSAKDASDKYAATLAHQRQNFIGSATAAGFSADQVQIHADKVFALPPSKRMTVLANTGPAVGTIDDFIAATGLCTARSNTGPSSPT</sequence>
<name>A0A0F0KHU4_9MICO</name>
<proteinExistence type="predicted"/>
<comment type="caution">
    <text evidence="1">The sequence shown here is derived from an EMBL/GenBank/DDBJ whole genome shotgun (WGS) entry which is preliminary data.</text>
</comment>